<gene>
    <name evidence="2" type="ORF">Acr_00g0070740</name>
</gene>
<reference evidence="3" key="1">
    <citation type="submission" date="2019-07" db="EMBL/GenBank/DDBJ databases">
        <title>De Novo Assembly of kiwifruit Actinidia rufa.</title>
        <authorList>
            <person name="Sugita-Konishi S."/>
            <person name="Sato K."/>
            <person name="Mori E."/>
            <person name="Abe Y."/>
            <person name="Kisaki G."/>
            <person name="Hamano K."/>
            <person name="Suezawa K."/>
            <person name="Otani M."/>
            <person name="Fukuda T."/>
            <person name="Manabe T."/>
            <person name="Gomi K."/>
            <person name="Tabuchi M."/>
            <person name="Akimitsu K."/>
            <person name="Kataoka I."/>
        </authorList>
    </citation>
    <scope>NUCLEOTIDE SEQUENCE [LARGE SCALE GENOMIC DNA]</scope>
    <source>
        <strain evidence="3">cv. Fuchu</strain>
    </source>
</reference>
<dbReference type="CDD" id="cd01650">
    <property type="entry name" value="RT_nLTR_like"/>
    <property type="match status" value="1"/>
</dbReference>
<sequence>MWSLHEDFQGIVDMVWDSQIQGSAMFRLCRKLKLLKEPLKCLNKKQFSHISSRATAAKDKLCDIQQQLHDNPFDPFLQAQLVELKSSALRMTKVEKNFCFQLVKMKFLKENDKSSKFFHDLIKSNIKQKLDSVPNPLGWVQVYLSVAMTEAHAEDLIRAVSDEEIKETLFSIGDDKSPGPDGQLLKQMNHSIIALVPKSKSASRVEDCRPIACCNVFYKVISKILVARLSSVMSNLIDLAQAAFVQGRAMTENVYLVQKLLKRYSWSKISPRCILKVDFRKAFDSLNWIFIKDVLIGLGFPNLFVEWIM</sequence>
<dbReference type="PANTHER" id="PTHR46890">
    <property type="entry name" value="NON-LTR RETROLELEMENT REVERSE TRANSCRIPTASE-LIKE PROTEIN-RELATED"/>
    <property type="match status" value="1"/>
</dbReference>
<organism evidence="2 3">
    <name type="scientific">Actinidia rufa</name>
    <dbReference type="NCBI Taxonomy" id="165716"/>
    <lineage>
        <taxon>Eukaryota</taxon>
        <taxon>Viridiplantae</taxon>
        <taxon>Streptophyta</taxon>
        <taxon>Embryophyta</taxon>
        <taxon>Tracheophyta</taxon>
        <taxon>Spermatophyta</taxon>
        <taxon>Magnoliopsida</taxon>
        <taxon>eudicotyledons</taxon>
        <taxon>Gunneridae</taxon>
        <taxon>Pentapetalae</taxon>
        <taxon>asterids</taxon>
        <taxon>Ericales</taxon>
        <taxon>Actinidiaceae</taxon>
        <taxon>Actinidia</taxon>
    </lineage>
</organism>
<dbReference type="InterPro" id="IPR043502">
    <property type="entry name" value="DNA/RNA_pol_sf"/>
</dbReference>
<dbReference type="PANTHER" id="PTHR46890:SF48">
    <property type="entry name" value="RNA-DIRECTED DNA POLYMERASE"/>
    <property type="match status" value="1"/>
</dbReference>
<dbReference type="OrthoDB" id="1934719at2759"/>
<dbReference type="InterPro" id="IPR052343">
    <property type="entry name" value="Retrotransposon-Effector_Assoc"/>
</dbReference>
<evidence type="ECO:0000313" key="3">
    <source>
        <dbReference type="Proteomes" id="UP000585474"/>
    </source>
</evidence>
<evidence type="ECO:0000259" key="1">
    <source>
        <dbReference type="Pfam" id="PF00078"/>
    </source>
</evidence>
<dbReference type="EMBL" id="BJWL01000359">
    <property type="protein sequence ID" value="GFS40821.1"/>
    <property type="molecule type" value="Genomic_DNA"/>
</dbReference>
<keyword evidence="3" id="KW-1185">Reference proteome</keyword>
<protein>
    <recommendedName>
        <fullName evidence="1">Reverse transcriptase domain-containing protein</fullName>
    </recommendedName>
</protein>
<name>A0A7J0DRH3_9ERIC</name>
<dbReference type="AlphaFoldDB" id="A0A7J0DRH3"/>
<dbReference type="SUPFAM" id="SSF56672">
    <property type="entry name" value="DNA/RNA polymerases"/>
    <property type="match status" value="1"/>
</dbReference>
<evidence type="ECO:0000313" key="2">
    <source>
        <dbReference type="EMBL" id="GFS40821.1"/>
    </source>
</evidence>
<accession>A0A7J0DRH3</accession>
<dbReference type="InterPro" id="IPR000477">
    <property type="entry name" value="RT_dom"/>
</dbReference>
<proteinExistence type="predicted"/>
<feature type="domain" description="Reverse transcriptase" evidence="1">
    <location>
        <begin position="198"/>
        <end position="294"/>
    </location>
</feature>
<dbReference type="Proteomes" id="UP000585474">
    <property type="component" value="Unassembled WGS sequence"/>
</dbReference>
<dbReference type="Pfam" id="PF00078">
    <property type="entry name" value="RVT_1"/>
    <property type="match status" value="1"/>
</dbReference>
<comment type="caution">
    <text evidence="2">The sequence shown here is derived from an EMBL/GenBank/DDBJ whole genome shotgun (WGS) entry which is preliminary data.</text>
</comment>